<evidence type="ECO:0000313" key="3">
    <source>
        <dbReference type="Proteomes" id="UP000238392"/>
    </source>
</evidence>
<feature type="region of interest" description="Disordered" evidence="1">
    <location>
        <begin position="38"/>
        <end position="75"/>
    </location>
</feature>
<organism evidence="2 3">
    <name type="scientific">Donghicola tyrosinivorans</name>
    <dbReference type="NCBI Taxonomy" id="1652492"/>
    <lineage>
        <taxon>Bacteria</taxon>
        <taxon>Pseudomonadati</taxon>
        <taxon>Pseudomonadota</taxon>
        <taxon>Alphaproteobacteria</taxon>
        <taxon>Rhodobacterales</taxon>
        <taxon>Roseobacteraceae</taxon>
        <taxon>Donghicola</taxon>
    </lineage>
</organism>
<feature type="compositionally biased region" description="Low complexity" evidence="1">
    <location>
        <begin position="39"/>
        <end position="48"/>
    </location>
</feature>
<name>A0A2T0WYP6_9RHOB</name>
<sequence length="156" mass="16521">MKRVVLIIAALALTACQDGNPDRLSQGPDEFAIVPPKALELPETNELPTPTPGSANRTDQTPLADGIAALGGRGAPSGAGIPAADGALVNYASRGGVSPDIRAVLQAEDKDFIKSRRRLLGPRLPYSEMRLDPYTVLESYRARGYRTPSAPVLSDE</sequence>
<accession>A0A2T0WYP6</accession>
<gene>
    <name evidence="2" type="ORF">CLV74_103408</name>
</gene>
<reference evidence="2 3" key="1">
    <citation type="submission" date="2018-03" db="EMBL/GenBank/DDBJ databases">
        <title>Genomic Encyclopedia of Archaeal and Bacterial Type Strains, Phase II (KMG-II): from individual species to whole genera.</title>
        <authorList>
            <person name="Goeker M."/>
        </authorList>
    </citation>
    <scope>NUCLEOTIDE SEQUENCE [LARGE SCALE GENOMIC DNA]</scope>
    <source>
        <strain evidence="2 3">DSM 100212</strain>
    </source>
</reference>
<dbReference type="Proteomes" id="UP000238392">
    <property type="component" value="Unassembled WGS sequence"/>
</dbReference>
<dbReference type="RefSeq" id="WP_106263472.1">
    <property type="nucleotide sequence ID" value="NZ_PVTQ01000003.1"/>
</dbReference>
<dbReference type="PROSITE" id="PS51257">
    <property type="entry name" value="PROKAR_LIPOPROTEIN"/>
    <property type="match status" value="1"/>
</dbReference>
<protein>
    <recommendedName>
        <fullName evidence="4">Beta-barrel assembly complex subunit BamF</fullName>
    </recommendedName>
</protein>
<keyword evidence="3" id="KW-1185">Reference proteome</keyword>
<dbReference type="EMBL" id="PVTQ01000003">
    <property type="protein sequence ID" value="PRY91819.1"/>
    <property type="molecule type" value="Genomic_DNA"/>
</dbReference>
<evidence type="ECO:0008006" key="4">
    <source>
        <dbReference type="Google" id="ProtNLM"/>
    </source>
</evidence>
<evidence type="ECO:0000313" key="2">
    <source>
        <dbReference type="EMBL" id="PRY91819.1"/>
    </source>
</evidence>
<evidence type="ECO:0000256" key="1">
    <source>
        <dbReference type="SAM" id="MobiDB-lite"/>
    </source>
</evidence>
<dbReference type="AlphaFoldDB" id="A0A2T0WYP6"/>
<proteinExistence type="predicted"/>
<dbReference type="InterPro" id="IPR021395">
    <property type="entry name" value="DUF3035"/>
</dbReference>
<dbReference type="OrthoDB" id="7876689at2"/>
<dbReference type="Pfam" id="PF11233">
    <property type="entry name" value="DUF3035"/>
    <property type="match status" value="1"/>
</dbReference>
<comment type="caution">
    <text evidence="2">The sequence shown here is derived from an EMBL/GenBank/DDBJ whole genome shotgun (WGS) entry which is preliminary data.</text>
</comment>